<dbReference type="SMART" id="SM00015">
    <property type="entry name" value="IQ"/>
    <property type="match status" value="6"/>
</dbReference>
<dbReference type="Proteomes" id="UP000751190">
    <property type="component" value="Unassembled WGS sequence"/>
</dbReference>
<dbReference type="Pfam" id="PF00612">
    <property type="entry name" value="IQ"/>
    <property type="match status" value="3"/>
</dbReference>
<dbReference type="InterPro" id="IPR016024">
    <property type="entry name" value="ARM-type_fold"/>
</dbReference>
<dbReference type="Gene3D" id="1.20.5.190">
    <property type="match status" value="2"/>
</dbReference>
<feature type="region of interest" description="Disordered" evidence="2">
    <location>
        <begin position="1299"/>
        <end position="1350"/>
    </location>
</feature>
<reference evidence="4" key="1">
    <citation type="submission" date="2021-05" db="EMBL/GenBank/DDBJ databases">
        <title>The genome of the haptophyte Pavlova lutheri (Diacronema luteri, Pavlovales) - a model for lipid biosynthesis in eukaryotic algae.</title>
        <authorList>
            <person name="Hulatt C.J."/>
            <person name="Posewitz M.C."/>
        </authorList>
    </citation>
    <scope>NUCLEOTIDE SEQUENCE</scope>
    <source>
        <strain evidence="4">NIVA-4/92</strain>
    </source>
</reference>
<comment type="caution">
    <text evidence="4">The sequence shown here is derived from an EMBL/GenBank/DDBJ whole genome shotgun (WGS) entry which is preliminary data.</text>
</comment>
<name>A0A8J5XVI5_DIALT</name>
<dbReference type="PANTHER" id="PTHR10281">
    <property type="entry name" value="MEMBRANE-ASSOCIATED PROGESTERONE RECEPTOR COMPONENT-RELATED"/>
    <property type="match status" value="1"/>
</dbReference>
<comment type="similarity">
    <text evidence="1">Belongs to the cytochrome b5 family. MAPR subfamily.</text>
</comment>
<dbReference type="Gene3D" id="3.10.120.10">
    <property type="entry name" value="Cytochrome b5-like heme/steroid binding domain"/>
    <property type="match status" value="1"/>
</dbReference>
<keyword evidence="5" id="KW-1185">Reference proteome</keyword>
<proteinExistence type="inferred from homology"/>
<feature type="domain" description="Cytochrome b5 heme-binding" evidence="3">
    <location>
        <begin position="84"/>
        <end position="180"/>
    </location>
</feature>
<dbReference type="InterPro" id="IPR011989">
    <property type="entry name" value="ARM-like"/>
</dbReference>
<dbReference type="SUPFAM" id="SSF55856">
    <property type="entry name" value="Cytochrome b5-like heme/steroid binding domain"/>
    <property type="match status" value="1"/>
</dbReference>
<dbReference type="PANTHER" id="PTHR10281:SF76">
    <property type="entry name" value="CALCUTTA CUP-RELATED"/>
    <property type="match status" value="1"/>
</dbReference>
<dbReference type="SMART" id="SM01117">
    <property type="entry name" value="Cyt-b5"/>
    <property type="match status" value="1"/>
</dbReference>
<accession>A0A8J5XVI5</accession>
<dbReference type="InterPro" id="IPR036400">
    <property type="entry name" value="Cyt_B5-like_heme/steroid_sf"/>
</dbReference>
<dbReference type="OrthoDB" id="547796at2759"/>
<protein>
    <recommendedName>
        <fullName evidence="3">Cytochrome b5 heme-binding domain-containing protein</fullName>
    </recommendedName>
</protein>
<organism evidence="4 5">
    <name type="scientific">Diacronema lutheri</name>
    <name type="common">Unicellular marine alga</name>
    <name type="synonym">Monochrysis lutheri</name>
    <dbReference type="NCBI Taxonomy" id="2081491"/>
    <lineage>
        <taxon>Eukaryota</taxon>
        <taxon>Haptista</taxon>
        <taxon>Haptophyta</taxon>
        <taxon>Pavlovophyceae</taxon>
        <taxon>Pavlovales</taxon>
        <taxon>Pavlovaceae</taxon>
        <taxon>Diacronema</taxon>
    </lineage>
</organism>
<sequence length="1481" mass="161822">MVWAAPPPRQGWGAYLWGWAPWVGMLAVVRRLRARLDWGIVPQAAAGCAMAWAWLRVSSLVRSHIAERKYREWQRKHHLPKRDYTMAEIRALDGSEPDRPILVVIMGKVFNVSAGAEYYGKDGPYNVFAGRDATWLLAKGELELGSAEEMATPLTAAEQLELDGWYEHFAFKYEVLGDVAPEVRASVPPLVSMAWDNAQAAVVIQRIARGRAARRELFRRKLHTVTGGTLLEMLEGVRLYHTNAARSARVASNLEQLPDLVPRLSKEYDLEKRTSAAKDVAVVLCEAQGENALRAFRLIKSSSVAHFTNMLAREQLEPPNTAVLYPLFAIMSNLPSLGGRPGEDLLKSSGCFELLVDCLFSKDGGVQYYAIAAVSNMSHDLEAVAIVKEKKATAQLEALLDSPNRHVINFALKALENVNEVHGAFDFLFGAKKREIAERRSKMEAARIKYRSLSDSHERRGLAALHVQKWARGRLSRRGMLDQVDSKAEMARAAVRIQAVARGKLTRTTTARVRQRTRALKMRAGVSRVSRVSVNLKKRVKRNHAAAVQAGGRQRIERVRALAEQLHRTDAARPVHVAMLLDATRAELDELERHARAPTPDCLAILADLRRRYALACAGGGPAGLARLERAQPIVAKLEASDGVAVHAAIMLFASAAELRELHDARGDATDASVRGVLGVLAARYAHARATVDLSATEYERVQALVAMLDALPSGSADGANANAHTLVLAAPTELQQLEAEAEGEEARRLLIDLRLRAELALVSAGTTRSALIAKLRARPGIRALTQAHLGVLVMATRQELRALEDAWPEGASAFGAQVDAILDELRARYAVALATFRAELGALGSPAGARRVARFSRPIMAQALFGKVEEVPHVLVHPGVLALCTAVEMEQLHTAREAGAREGLTRLIDARVRLELALAAPAGALRLQRTAALVVKYDDVPFVHAGLFLLASKPDLKQLYAEPPNAVAARGLLDTLRARHERAAAELIAAKRERQAQLAAQLERVAKTSALAASMHLTLQRKVERSTAVATHAQAVSRSNEARTLAAAKRERQQALSHAQRVLPAYTAALNALAGSAADKQHAATVVLQERERASNEHARQATLRGAATTMPAVRGAARALKTRAMSRTDAATTIQRYWRGCVSRRAVALRRAARGRIHALAGVAPTVHGAPVIFESALRRRHAAATTIQRFARGRAARLYAAKKMALLAEMGELGALYPALHHARSAVVWLSRRRHFAAIELQRIWRGFAARKRVRRLLAKMGALYRQRQEREYVLQMDAHMFRAFHARKRRGARGSTALPLVRSAGHAPRGKLHASSSGLGSSSYSDTTSYVSHKSQRSSGSPRHAPAELGASALMNADEQLAHLRRMPRTVAANVTFYPGRAYLQATYALPSAPSRRYVTTQRGQTLLAPLARLPNGLKTHLATTLSVPSFRASPPSPPVDLSELAYGARRRSPTQQRASARRLPNSSVHEGTLAVP</sequence>
<dbReference type="InterPro" id="IPR001199">
    <property type="entry name" value="Cyt_B5-like_heme/steroid-bd"/>
</dbReference>
<feature type="compositionally biased region" description="Low complexity" evidence="2">
    <location>
        <begin position="1319"/>
        <end position="1336"/>
    </location>
</feature>
<gene>
    <name evidence="4" type="ORF">KFE25_005847</name>
</gene>
<dbReference type="Gene3D" id="1.25.10.10">
    <property type="entry name" value="Leucine-rich Repeat Variant"/>
    <property type="match status" value="1"/>
</dbReference>
<dbReference type="InterPro" id="IPR050577">
    <property type="entry name" value="MAPR/NEUFC/NENF-like"/>
</dbReference>
<dbReference type="EMBL" id="JAGTXO010000002">
    <property type="protein sequence ID" value="KAG8469392.1"/>
    <property type="molecule type" value="Genomic_DNA"/>
</dbReference>
<feature type="region of interest" description="Disordered" evidence="2">
    <location>
        <begin position="1433"/>
        <end position="1481"/>
    </location>
</feature>
<dbReference type="PROSITE" id="PS50096">
    <property type="entry name" value="IQ"/>
    <property type="match status" value="6"/>
</dbReference>
<dbReference type="GO" id="GO:0016020">
    <property type="term" value="C:membrane"/>
    <property type="evidence" value="ECO:0007669"/>
    <property type="project" value="TreeGrafter"/>
</dbReference>
<evidence type="ECO:0000256" key="2">
    <source>
        <dbReference type="SAM" id="MobiDB-lite"/>
    </source>
</evidence>
<evidence type="ECO:0000313" key="5">
    <source>
        <dbReference type="Proteomes" id="UP000751190"/>
    </source>
</evidence>
<dbReference type="InterPro" id="IPR000048">
    <property type="entry name" value="IQ_motif_EF-hand-BS"/>
</dbReference>
<dbReference type="SUPFAM" id="SSF48371">
    <property type="entry name" value="ARM repeat"/>
    <property type="match status" value="1"/>
</dbReference>
<dbReference type="GO" id="GO:0012505">
    <property type="term" value="C:endomembrane system"/>
    <property type="evidence" value="ECO:0007669"/>
    <property type="project" value="TreeGrafter"/>
</dbReference>
<evidence type="ECO:0000256" key="1">
    <source>
        <dbReference type="ARBA" id="ARBA00038357"/>
    </source>
</evidence>
<feature type="compositionally biased region" description="Polar residues" evidence="2">
    <location>
        <begin position="1458"/>
        <end position="1474"/>
    </location>
</feature>
<dbReference type="Pfam" id="PF00173">
    <property type="entry name" value="Cyt-b5"/>
    <property type="match status" value="1"/>
</dbReference>
<evidence type="ECO:0000259" key="3">
    <source>
        <dbReference type="SMART" id="SM01117"/>
    </source>
</evidence>
<evidence type="ECO:0000313" key="4">
    <source>
        <dbReference type="EMBL" id="KAG8469392.1"/>
    </source>
</evidence>